<evidence type="ECO:0000256" key="1">
    <source>
        <dbReference type="SAM" id="MobiDB-lite"/>
    </source>
</evidence>
<name>A0AAV3PQ63_LITER</name>
<dbReference type="PANTHER" id="PTHR11439">
    <property type="entry name" value="GAG-POL-RELATED RETROTRANSPOSON"/>
    <property type="match status" value="1"/>
</dbReference>
<evidence type="ECO:0000313" key="4">
    <source>
        <dbReference type="Proteomes" id="UP001454036"/>
    </source>
</evidence>
<dbReference type="Pfam" id="PF07727">
    <property type="entry name" value="RVT_2"/>
    <property type="match status" value="1"/>
</dbReference>
<dbReference type="PANTHER" id="PTHR11439:SF511">
    <property type="match status" value="1"/>
</dbReference>
<organism evidence="3 4">
    <name type="scientific">Lithospermum erythrorhizon</name>
    <name type="common">Purple gromwell</name>
    <name type="synonym">Lithospermum officinale var. erythrorhizon</name>
    <dbReference type="NCBI Taxonomy" id="34254"/>
    <lineage>
        <taxon>Eukaryota</taxon>
        <taxon>Viridiplantae</taxon>
        <taxon>Streptophyta</taxon>
        <taxon>Embryophyta</taxon>
        <taxon>Tracheophyta</taxon>
        <taxon>Spermatophyta</taxon>
        <taxon>Magnoliopsida</taxon>
        <taxon>eudicotyledons</taxon>
        <taxon>Gunneridae</taxon>
        <taxon>Pentapetalae</taxon>
        <taxon>asterids</taxon>
        <taxon>lamiids</taxon>
        <taxon>Boraginales</taxon>
        <taxon>Boraginaceae</taxon>
        <taxon>Boraginoideae</taxon>
        <taxon>Lithospermeae</taxon>
        <taxon>Lithospermum</taxon>
    </lineage>
</organism>
<dbReference type="InterPro" id="IPR013103">
    <property type="entry name" value="RVT_2"/>
</dbReference>
<sequence length="517" mass="56290">MLQEEQLQASKVPASSDVVLIMAFQSTPRGMSHFEARPKCTYCNHVGHDVSTCFSKHGFPEGWGHGSGRGSNGVAGFGATGSGRGRGGASAAGSALTAGRGHGSAAFVGAAVTGSSDSETYFVSRDVVFFEIEFPYATGSTTLPSPDPPLRNVAHAYVSTCSEFDCGADMGACSLPIEDVKVRSVRLDTPLASSDEEQQPGGAQQPGSDVVEPTARLQEEMVSGGSRNSVGSNEPIQLGRGQRAKISSVKLRDYVTNTVQKCSPSSPSPDQASSTLYPIAHSKEINALEEIGTRSMIELPEGKKALGTQWVYKAPLVVFKALLVIFGNHQVEGIDYHDTFAPVAKMVTVRTFLAVAAVKQWELHQMDVHNAFLHGDLCEEVYMKLPPGFYQSHPRMVCNLRKSLYGLKQVSRCWFSKLATTLRRYTFVQSYSDYSLFTLGKDNVRLHVLFLHVPRQDHWLAALQVVKYLKRCPGQGILLSANADLQFTANLFTKALGRKQFEFLLRKLGILNLHPPT</sequence>
<keyword evidence="3" id="KW-0675">Receptor</keyword>
<comment type="caution">
    <text evidence="3">The sequence shown here is derived from an EMBL/GenBank/DDBJ whole genome shotgun (WGS) entry which is preliminary data.</text>
</comment>
<proteinExistence type="predicted"/>
<reference evidence="3 4" key="1">
    <citation type="submission" date="2024-01" db="EMBL/GenBank/DDBJ databases">
        <title>The complete chloroplast genome sequence of Lithospermum erythrorhizon: insights into the phylogenetic relationship among Boraginaceae species and the maternal lineages of purple gromwells.</title>
        <authorList>
            <person name="Okada T."/>
            <person name="Watanabe K."/>
        </authorList>
    </citation>
    <scope>NUCLEOTIDE SEQUENCE [LARGE SCALE GENOMIC DNA]</scope>
</reference>
<dbReference type="AlphaFoldDB" id="A0AAV3PQ63"/>
<evidence type="ECO:0000313" key="3">
    <source>
        <dbReference type="EMBL" id="GAA0153443.1"/>
    </source>
</evidence>
<dbReference type="Proteomes" id="UP001454036">
    <property type="component" value="Unassembled WGS sequence"/>
</dbReference>
<feature type="domain" description="Reverse transcriptase Ty1/copia-type" evidence="2">
    <location>
        <begin position="295"/>
        <end position="446"/>
    </location>
</feature>
<dbReference type="EMBL" id="BAABME010002180">
    <property type="protein sequence ID" value="GAA0153443.1"/>
    <property type="molecule type" value="Genomic_DNA"/>
</dbReference>
<keyword evidence="3" id="KW-0812">Transmembrane</keyword>
<gene>
    <name evidence="3" type="ORF">LIER_11680</name>
</gene>
<protein>
    <submittedName>
        <fullName evidence="3">Transmembrane signal receptor</fullName>
    </submittedName>
</protein>
<feature type="region of interest" description="Disordered" evidence="1">
    <location>
        <begin position="191"/>
        <end position="210"/>
    </location>
</feature>
<accession>A0AAV3PQ63</accession>
<evidence type="ECO:0000259" key="2">
    <source>
        <dbReference type="Pfam" id="PF07727"/>
    </source>
</evidence>
<keyword evidence="3" id="KW-0472">Membrane</keyword>
<keyword evidence="4" id="KW-1185">Reference proteome</keyword>